<dbReference type="AlphaFoldDB" id="A0A0A1UKN1"/>
<keyword evidence="2" id="KW-0255">Endonuclease</keyword>
<protein>
    <submittedName>
        <fullName evidence="2">DDE superfamily endonuclease</fullName>
    </submittedName>
</protein>
<keyword evidence="2" id="KW-0540">Nuclease</keyword>
<name>A0A0A1UKN1_9AGAM</name>
<sequence length="113" mass="12851">MPPLIVTPPPTTPTYAWSIIRRFKAHDHYCNRFTRLALERDNAGIENIYNIDQLQAMKLAATAWDSVKPTTIPNCWRHAQLVRTLASDIDIAPADNAMKAKNAVERETQVLHE</sequence>
<reference evidence="3" key="1">
    <citation type="journal article" date="2014" name="Genome Announc.">
        <title>Draft genome sequence of the plant-pathogenic soil fungus Rhizoctonia solani anastomosis group 3 strain Rhs1AP.</title>
        <authorList>
            <person name="Cubeta M.A."/>
            <person name="Thomas E."/>
            <person name="Dean R.A."/>
            <person name="Jabaji S."/>
            <person name="Neate S.M."/>
            <person name="Tavantzis S."/>
            <person name="Toda T."/>
            <person name="Vilgalys R."/>
            <person name="Bharathan N."/>
            <person name="Fedorova-Abrams N."/>
            <person name="Pakala S.B."/>
            <person name="Pakala S.M."/>
            <person name="Zafar N."/>
            <person name="Joardar V."/>
            <person name="Losada L."/>
            <person name="Nierman W.C."/>
        </authorList>
    </citation>
    <scope>NUCLEOTIDE SEQUENCE [LARGE SCALE GENOMIC DNA]</scope>
    <source>
        <strain evidence="3">AG-3</strain>
    </source>
</reference>
<feature type="non-terminal residue" evidence="2">
    <location>
        <position position="113"/>
    </location>
</feature>
<dbReference type="GO" id="GO:0004519">
    <property type="term" value="F:endonuclease activity"/>
    <property type="evidence" value="ECO:0007669"/>
    <property type="project" value="UniProtKB-KW"/>
</dbReference>
<evidence type="ECO:0000259" key="1">
    <source>
        <dbReference type="Pfam" id="PF03184"/>
    </source>
</evidence>
<dbReference type="EMBL" id="JATN01000321">
    <property type="protein sequence ID" value="EUC58788.1"/>
    <property type="molecule type" value="Genomic_DNA"/>
</dbReference>
<accession>A0A0A1UKN1</accession>
<comment type="caution">
    <text evidence="2">The sequence shown here is derived from an EMBL/GenBank/DDBJ whole genome shotgun (WGS) entry which is preliminary data.</text>
</comment>
<evidence type="ECO:0000313" key="2">
    <source>
        <dbReference type="EMBL" id="EUC58788.1"/>
    </source>
</evidence>
<dbReference type="GO" id="GO:0003676">
    <property type="term" value="F:nucleic acid binding"/>
    <property type="evidence" value="ECO:0007669"/>
    <property type="project" value="InterPro"/>
</dbReference>
<gene>
    <name evidence="2" type="ORF">RSOL_278430</name>
</gene>
<organism evidence="2 3">
    <name type="scientific">Rhizoctonia solani AG-3 Rhs1AP</name>
    <dbReference type="NCBI Taxonomy" id="1086054"/>
    <lineage>
        <taxon>Eukaryota</taxon>
        <taxon>Fungi</taxon>
        <taxon>Dikarya</taxon>
        <taxon>Basidiomycota</taxon>
        <taxon>Agaricomycotina</taxon>
        <taxon>Agaricomycetes</taxon>
        <taxon>Cantharellales</taxon>
        <taxon>Ceratobasidiaceae</taxon>
        <taxon>Rhizoctonia</taxon>
    </lineage>
</organism>
<feature type="domain" description="DDE-1" evidence="1">
    <location>
        <begin position="16"/>
        <end position="76"/>
    </location>
</feature>
<dbReference type="Proteomes" id="UP000030108">
    <property type="component" value="Unassembled WGS sequence"/>
</dbReference>
<dbReference type="OrthoDB" id="3268489at2759"/>
<dbReference type="Pfam" id="PF03184">
    <property type="entry name" value="DDE_1"/>
    <property type="match status" value="1"/>
</dbReference>
<proteinExistence type="predicted"/>
<evidence type="ECO:0000313" key="3">
    <source>
        <dbReference type="Proteomes" id="UP000030108"/>
    </source>
</evidence>
<dbReference type="InterPro" id="IPR004875">
    <property type="entry name" value="DDE_SF_endonuclease_dom"/>
</dbReference>
<keyword evidence="2" id="KW-0378">Hydrolase</keyword>